<dbReference type="PANTHER" id="PTHR38590:SF1">
    <property type="entry name" value="BLL0828 PROTEIN"/>
    <property type="match status" value="1"/>
</dbReference>
<accession>A0ABY1NZU4</accession>
<dbReference type="CDD" id="cd01038">
    <property type="entry name" value="Endonuclease_DUF559"/>
    <property type="match status" value="1"/>
</dbReference>
<dbReference type="SUPFAM" id="SSF52980">
    <property type="entry name" value="Restriction endonuclease-like"/>
    <property type="match status" value="1"/>
</dbReference>
<dbReference type="PANTHER" id="PTHR38590">
    <property type="entry name" value="BLL0828 PROTEIN"/>
    <property type="match status" value="1"/>
</dbReference>
<organism evidence="2 3">
    <name type="scientific">Algoriphagus winogradskyi</name>
    <dbReference type="NCBI Taxonomy" id="237017"/>
    <lineage>
        <taxon>Bacteria</taxon>
        <taxon>Pseudomonadati</taxon>
        <taxon>Bacteroidota</taxon>
        <taxon>Cytophagia</taxon>
        <taxon>Cytophagales</taxon>
        <taxon>Cyclobacteriaceae</taxon>
        <taxon>Algoriphagus</taxon>
    </lineage>
</organism>
<proteinExistence type="predicted"/>
<keyword evidence="3" id="KW-1185">Reference proteome</keyword>
<keyword evidence="2" id="KW-0255">Endonuclease</keyword>
<feature type="domain" description="DUF559" evidence="1">
    <location>
        <begin position="9"/>
        <end position="113"/>
    </location>
</feature>
<keyword evidence="2" id="KW-0378">Hydrolase</keyword>
<name>A0ABY1NZU4_9BACT</name>
<protein>
    <submittedName>
        <fullName evidence="2">Very-short-patch-repair endonuclease</fullName>
    </submittedName>
</protein>
<dbReference type="Pfam" id="PF04480">
    <property type="entry name" value="DUF559"/>
    <property type="match status" value="1"/>
</dbReference>
<evidence type="ECO:0000259" key="1">
    <source>
        <dbReference type="Pfam" id="PF04480"/>
    </source>
</evidence>
<evidence type="ECO:0000313" key="2">
    <source>
        <dbReference type="EMBL" id="SMP22196.1"/>
    </source>
</evidence>
<dbReference type="GO" id="GO:0004519">
    <property type="term" value="F:endonuclease activity"/>
    <property type="evidence" value="ECO:0007669"/>
    <property type="project" value="UniProtKB-KW"/>
</dbReference>
<dbReference type="Proteomes" id="UP001157915">
    <property type="component" value="Unassembled WGS sequence"/>
</dbReference>
<comment type="caution">
    <text evidence="2">The sequence shown here is derived from an EMBL/GenBank/DDBJ whole genome shotgun (WGS) entry which is preliminary data.</text>
</comment>
<sequence length="132" mass="15943">MHFLPYNKSLKEFSRELRAHSTLSEVLLWQKLKASQFRGYSFNRQKPLDNYIVDFYCKKLNLVIEIDGDSHFSEKALIEDQKRQKILEDFDINFLRFIDIDVKKNMGFVLNELNYYVDEWEDKNGISRSFFQ</sequence>
<dbReference type="InterPro" id="IPR047216">
    <property type="entry name" value="Endonuclease_DUF559_bact"/>
</dbReference>
<dbReference type="RefSeq" id="WP_283412926.1">
    <property type="nucleotide sequence ID" value="NZ_FXUA01000003.1"/>
</dbReference>
<gene>
    <name evidence="2" type="ORF">SAMN06265367_103413</name>
</gene>
<dbReference type="InterPro" id="IPR007569">
    <property type="entry name" value="DUF559"/>
</dbReference>
<dbReference type="InterPro" id="IPR011335">
    <property type="entry name" value="Restrct_endonuc-II-like"/>
</dbReference>
<evidence type="ECO:0000313" key="3">
    <source>
        <dbReference type="Proteomes" id="UP001157915"/>
    </source>
</evidence>
<dbReference type="Gene3D" id="3.40.960.10">
    <property type="entry name" value="VSR Endonuclease"/>
    <property type="match status" value="1"/>
</dbReference>
<dbReference type="EMBL" id="FXUA01000003">
    <property type="protein sequence ID" value="SMP22196.1"/>
    <property type="molecule type" value="Genomic_DNA"/>
</dbReference>
<reference evidence="2 3" key="1">
    <citation type="submission" date="2017-05" db="EMBL/GenBank/DDBJ databases">
        <authorList>
            <person name="Varghese N."/>
            <person name="Submissions S."/>
        </authorList>
    </citation>
    <scope>NUCLEOTIDE SEQUENCE [LARGE SCALE GENOMIC DNA]</scope>
    <source>
        <strain evidence="2 3">DSM 15360</strain>
    </source>
</reference>
<keyword evidence="2" id="KW-0540">Nuclease</keyword>